<organism evidence="1 2">
    <name type="scientific">Adiantum capillus-veneris</name>
    <name type="common">Maidenhair fern</name>
    <dbReference type="NCBI Taxonomy" id="13818"/>
    <lineage>
        <taxon>Eukaryota</taxon>
        <taxon>Viridiplantae</taxon>
        <taxon>Streptophyta</taxon>
        <taxon>Embryophyta</taxon>
        <taxon>Tracheophyta</taxon>
        <taxon>Polypodiopsida</taxon>
        <taxon>Polypodiidae</taxon>
        <taxon>Polypodiales</taxon>
        <taxon>Pteridineae</taxon>
        <taxon>Pteridaceae</taxon>
        <taxon>Vittarioideae</taxon>
        <taxon>Adiantum</taxon>
    </lineage>
</organism>
<keyword evidence="2" id="KW-1185">Reference proteome</keyword>
<dbReference type="AlphaFoldDB" id="A0A9D4U3C0"/>
<proteinExistence type="predicted"/>
<reference evidence="1" key="1">
    <citation type="submission" date="2021-01" db="EMBL/GenBank/DDBJ databases">
        <title>Adiantum capillus-veneris genome.</title>
        <authorList>
            <person name="Fang Y."/>
            <person name="Liao Q."/>
        </authorList>
    </citation>
    <scope>NUCLEOTIDE SEQUENCE</scope>
    <source>
        <strain evidence="1">H3</strain>
        <tissue evidence="1">Leaf</tissue>
    </source>
</reference>
<comment type="caution">
    <text evidence="1">The sequence shown here is derived from an EMBL/GenBank/DDBJ whole genome shotgun (WGS) entry which is preliminary data.</text>
</comment>
<sequence length="50" mass="5939">RFPELCSLSLYIHEDGKLFKDSVRDLQAVFGRLTDLELDLDYRVTDHERL</sequence>
<dbReference type="EMBL" id="JABFUD020000023">
    <property type="protein sequence ID" value="KAI5060844.1"/>
    <property type="molecule type" value="Genomic_DNA"/>
</dbReference>
<protein>
    <submittedName>
        <fullName evidence="1">Uncharacterized protein</fullName>
    </submittedName>
</protein>
<gene>
    <name evidence="1" type="ORF">GOP47_0023349</name>
</gene>
<dbReference type="Proteomes" id="UP000886520">
    <property type="component" value="Chromosome 23"/>
</dbReference>
<name>A0A9D4U3C0_ADICA</name>
<accession>A0A9D4U3C0</accession>
<feature type="non-terminal residue" evidence="1">
    <location>
        <position position="1"/>
    </location>
</feature>
<evidence type="ECO:0000313" key="2">
    <source>
        <dbReference type="Proteomes" id="UP000886520"/>
    </source>
</evidence>
<feature type="non-terminal residue" evidence="1">
    <location>
        <position position="50"/>
    </location>
</feature>
<evidence type="ECO:0000313" key="1">
    <source>
        <dbReference type="EMBL" id="KAI5060844.1"/>
    </source>
</evidence>